<sequence>MIESTANFSTNKAVIIATAILARKTEETLCKHKHFNPENSPSWFICIFRTTIPLCCPPATCKISL</sequence>
<reference evidence="2" key="1">
    <citation type="submission" date="2022-11" db="UniProtKB">
        <authorList>
            <consortium name="WormBaseParasite"/>
        </authorList>
    </citation>
    <scope>IDENTIFICATION</scope>
</reference>
<accession>A0A915L599</accession>
<dbReference type="Proteomes" id="UP000887565">
    <property type="component" value="Unplaced"/>
</dbReference>
<protein>
    <submittedName>
        <fullName evidence="2">Uncharacterized protein</fullName>
    </submittedName>
</protein>
<name>A0A915L599_ROMCU</name>
<evidence type="ECO:0000313" key="1">
    <source>
        <dbReference type="Proteomes" id="UP000887565"/>
    </source>
</evidence>
<dbReference type="WBParaSite" id="nRc.2.0.1.t45693-RA">
    <property type="protein sequence ID" value="nRc.2.0.1.t45693-RA"/>
    <property type="gene ID" value="nRc.2.0.1.g45693"/>
</dbReference>
<organism evidence="1 2">
    <name type="scientific">Romanomermis culicivorax</name>
    <name type="common">Nematode worm</name>
    <dbReference type="NCBI Taxonomy" id="13658"/>
    <lineage>
        <taxon>Eukaryota</taxon>
        <taxon>Metazoa</taxon>
        <taxon>Ecdysozoa</taxon>
        <taxon>Nematoda</taxon>
        <taxon>Enoplea</taxon>
        <taxon>Dorylaimia</taxon>
        <taxon>Mermithida</taxon>
        <taxon>Mermithoidea</taxon>
        <taxon>Mermithidae</taxon>
        <taxon>Romanomermis</taxon>
    </lineage>
</organism>
<keyword evidence="1" id="KW-1185">Reference proteome</keyword>
<proteinExistence type="predicted"/>
<dbReference type="AlphaFoldDB" id="A0A915L599"/>
<evidence type="ECO:0000313" key="2">
    <source>
        <dbReference type="WBParaSite" id="nRc.2.0.1.t45693-RA"/>
    </source>
</evidence>